<protein>
    <submittedName>
        <fullName evidence="1">Uncharacterized protein</fullName>
    </submittedName>
</protein>
<comment type="caution">
    <text evidence="1">The sequence shown here is derived from an EMBL/GenBank/DDBJ whole genome shotgun (WGS) entry which is preliminary data.</text>
</comment>
<accession>X6N8X2</accession>
<dbReference type="Proteomes" id="UP000023152">
    <property type="component" value="Unassembled WGS sequence"/>
</dbReference>
<reference evidence="1 2" key="1">
    <citation type="journal article" date="2013" name="Curr. Biol.">
        <title>The Genome of the Foraminiferan Reticulomyxa filosa.</title>
        <authorList>
            <person name="Glockner G."/>
            <person name="Hulsmann N."/>
            <person name="Schleicher M."/>
            <person name="Noegel A.A."/>
            <person name="Eichinger L."/>
            <person name="Gallinger C."/>
            <person name="Pawlowski J."/>
            <person name="Sierra R."/>
            <person name="Euteneuer U."/>
            <person name="Pillet L."/>
            <person name="Moustafa A."/>
            <person name="Platzer M."/>
            <person name="Groth M."/>
            <person name="Szafranski K."/>
            <person name="Schliwa M."/>
        </authorList>
    </citation>
    <scope>NUCLEOTIDE SEQUENCE [LARGE SCALE GENOMIC DNA]</scope>
</reference>
<evidence type="ECO:0000313" key="2">
    <source>
        <dbReference type="Proteomes" id="UP000023152"/>
    </source>
</evidence>
<organism evidence="1 2">
    <name type="scientific">Reticulomyxa filosa</name>
    <dbReference type="NCBI Taxonomy" id="46433"/>
    <lineage>
        <taxon>Eukaryota</taxon>
        <taxon>Sar</taxon>
        <taxon>Rhizaria</taxon>
        <taxon>Retaria</taxon>
        <taxon>Foraminifera</taxon>
        <taxon>Monothalamids</taxon>
        <taxon>Reticulomyxidae</taxon>
        <taxon>Reticulomyxa</taxon>
    </lineage>
</organism>
<name>X6N8X2_RETFI</name>
<keyword evidence="2" id="KW-1185">Reference proteome</keyword>
<sequence length="111" mass="13131">YCGKRNHTSDKCHHRNNPRFQRCVLCKGQHASNSILCPVIQKTRNAIGVNLSRREKKVIEKKEQVKINKEKSNYQNYKNAFTQSKDIKNENILKYKTEQKSIDEIKQLKEK</sequence>
<proteinExistence type="predicted"/>
<evidence type="ECO:0000313" key="1">
    <source>
        <dbReference type="EMBL" id="ETO22481.1"/>
    </source>
</evidence>
<feature type="non-terminal residue" evidence="1">
    <location>
        <position position="1"/>
    </location>
</feature>
<dbReference type="EMBL" id="ASPP01010701">
    <property type="protein sequence ID" value="ETO22481.1"/>
    <property type="molecule type" value="Genomic_DNA"/>
</dbReference>
<dbReference type="AlphaFoldDB" id="X6N8X2"/>
<gene>
    <name evidence="1" type="ORF">RFI_14718</name>
</gene>